<evidence type="ECO:0000313" key="3">
    <source>
        <dbReference type="Proteomes" id="UP000275530"/>
    </source>
</evidence>
<protein>
    <submittedName>
        <fullName evidence="2">Uncharacterized protein</fullName>
    </submittedName>
</protein>
<dbReference type="RefSeq" id="WP_064985286.1">
    <property type="nucleotide sequence ID" value="NZ_CP033507.1"/>
</dbReference>
<dbReference type="Proteomes" id="UP000275530">
    <property type="component" value="Unassembled WGS sequence"/>
</dbReference>
<comment type="caution">
    <text evidence="2">The sequence shown here is derived from an EMBL/GenBank/DDBJ whole genome shotgun (WGS) entry which is preliminary data.</text>
</comment>
<feature type="region of interest" description="Disordered" evidence="1">
    <location>
        <begin position="63"/>
        <end position="107"/>
    </location>
</feature>
<gene>
    <name evidence="2" type="ORF">D3242_21380</name>
</gene>
<accession>A0A6M7T8T4</accession>
<evidence type="ECO:0000313" key="2">
    <source>
        <dbReference type="EMBL" id="RJT31685.1"/>
    </source>
</evidence>
<dbReference type="EMBL" id="QZXA01000008">
    <property type="protein sequence ID" value="RJT31685.1"/>
    <property type="molecule type" value="Genomic_DNA"/>
</dbReference>
<keyword evidence="3" id="KW-1185">Reference proteome</keyword>
<sequence>MSSSPHISFVLHNVARLLRTRFEQRLRASALSRPQSQVLAWLPYLAPLVRRLLEIMRGNGRRTRDEAFAGPSPEETRQHRLQTPNFIKSNLLAARTQPAGDREKVHG</sequence>
<evidence type="ECO:0000256" key="1">
    <source>
        <dbReference type="SAM" id="MobiDB-lite"/>
    </source>
</evidence>
<dbReference type="AlphaFoldDB" id="A0A6M7T8T4"/>
<organism evidence="2 3">
    <name type="scientific">Mesorhizobium jarvisii</name>
    <dbReference type="NCBI Taxonomy" id="1777867"/>
    <lineage>
        <taxon>Bacteria</taxon>
        <taxon>Pseudomonadati</taxon>
        <taxon>Pseudomonadota</taxon>
        <taxon>Alphaproteobacteria</taxon>
        <taxon>Hyphomicrobiales</taxon>
        <taxon>Phyllobacteriaceae</taxon>
        <taxon>Mesorhizobium</taxon>
    </lineage>
</organism>
<proteinExistence type="predicted"/>
<name>A0A6M7T8T4_9HYPH</name>
<reference evidence="2 3" key="1">
    <citation type="submission" date="2018-09" db="EMBL/GenBank/DDBJ databases">
        <title>Mesorhizobium carmichaelinearum sp. nov. isolated from Carmichaelinea spp. root nodules in New Zealand.</title>
        <authorList>
            <person name="De Meyer S.E."/>
        </authorList>
    </citation>
    <scope>NUCLEOTIDE SEQUENCE [LARGE SCALE GENOMIC DNA]</scope>
    <source>
        <strain evidence="2 3">LMG 28313</strain>
    </source>
</reference>